<protein>
    <submittedName>
        <fullName evidence="11">Uncharacterized protein</fullName>
    </submittedName>
</protein>
<keyword evidence="5" id="KW-1133">Transmembrane helix</keyword>
<dbReference type="GO" id="GO:0016020">
    <property type="term" value="C:membrane"/>
    <property type="evidence" value="ECO:0007669"/>
    <property type="project" value="InterPro"/>
</dbReference>
<keyword evidence="12" id="KW-1185">Reference proteome</keyword>
<evidence type="ECO:0000313" key="12">
    <source>
        <dbReference type="Proteomes" id="UP000541444"/>
    </source>
</evidence>
<evidence type="ECO:0000256" key="3">
    <source>
        <dbReference type="ARBA" id="ARBA00022679"/>
    </source>
</evidence>
<dbReference type="GO" id="GO:0016760">
    <property type="term" value="F:cellulose synthase (UDP-forming) activity"/>
    <property type="evidence" value="ECO:0007669"/>
    <property type="project" value="InterPro"/>
</dbReference>
<proteinExistence type="predicted"/>
<dbReference type="Gene3D" id="3.30.870.10">
    <property type="entry name" value="Endonuclease Chain A"/>
    <property type="match status" value="1"/>
</dbReference>
<dbReference type="Proteomes" id="UP000541444">
    <property type="component" value="Unassembled WGS sequence"/>
</dbReference>
<feature type="binding site" evidence="9">
    <location>
        <position position="190"/>
    </location>
    <ligand>
        <name>Mn(2+)</name>
        <dbReference type="ChEBI" id="CHEBI:29035"/>
    </ligand>
</feature>
<dbReference type="GO" id="GO:0071555">
    <property type="term" value="P:cell wall organization"/>
    <property type="evidence" value="ECO:0007669"/>
    <property type="project" value="UniProtKB-KW"/>
</dbReference>
<accession>A0A7J7LHF1</accession>
<evidence type="ECO:0000313" key="11">
    <source>
        <dbReference type="EMBL" id="KAF6142101.1"/>
    </source>
</evidence>
<name>A0A7J7LHF1_9MAGN</name>
<keyword evidence="7" id="KW-0961">Cell wall biogenesis/degradation</keyword>
<dbReference type="GO" id="GO:0030244">
    <property type="term" value="P:cellulose biosynthetic process"/>
    <property type="evidence" value="ECO:0007669"/>
    <property type="project" value="InterPro"/>
</dbReference>
<sequence length="397" mass="45990">MYRSTIIHIVSFSHKLVFCLCFPKYSPADGYPREPSHDLHFRIDGPAAYDILSKFEERWLKASKRHGIKKLERSNDDALLKIDRIPNLVGMLAAQSMNESDPEGWHVQDFRLINSNSVKGFPKDPKNAKIKVFLGQSGGLDTDGNQLPHLVYVSRGKRPGHNHHKKAGTMNALVRVSVMPENAPYLLNLDCYHYINNSKALREGMCFMMDPLLGKKGEKVYYAQFPQRFDGIDRNDRYANRNTVYFDTESIKFWMWDGFYDAFHSVNQHICTSPPSSSAKLETIEIEPPCQRDASQQSSLHKLNVLVYPYFPNLKKWRRQCTVRDKLRIISKNLERAEERVIRFQDKHDRLFDRNFLYYCHQELKQALLGAYKAMNEALGCSYSMINADEDDALLPI</sequence>
<keyword evidence="3" id="KW-0808">Transferase</keyword>
<feature type="coiled-coil region" evidence="10">
    <location>
        <begin position="327"/>
        <end position="354"/>
    </location>
</feature>
<comment type="subcellular location">
    <subcellularLocation>
        <location evidence="1">Endomembrane system</location>
    </subcellularLocation>
</comment>
<evidence type="ECO:0000256" key="1">
    <source>
        <dbReference type="ARBA" id="ARBA00004308"/>
    </source>
</evidence>
<evidence type="ECO:0000256" key="4">
    <source>
        <dbReference type="ARBA" id="ARBA00022692"/>
    </source>
</evidence>
<gene>
    <name evidence="11" type="ORF">GIB67_037019</name>
</gene>
<keyword evidence="6" id="KW-0472">Membrane</keyword>
<feature type="binding site" evidence="8">
    <location>
        <position position="165"/>
    </location>
    <ligand>
        <name>UDP-alpha-D-glucose</name>
        <dbReference type="ChEBI" id="CHEBI:58885"/>
    </ligand>
</feature>
<dbReference type="EMBL" id="JACGCM010002279">
    <property type="protein sequence ID" value="KAF6142101.1"/>
    <property type="molecule type" value="Genomic_DNA"/>
</dbReference>
<dbReference type="PANTHER" id="PTHR13301">
    <property type="entry name" value="X-BOX TRANSCRIPTION FACTOR-RELATED"/>
    <property type="match status" value="1"/>
</dbReference>
<dbReference type="InterPro" id="IPR005150">
    <property type="entry name" value="Cellulose_synth"/>
</dbReference>
<keyword evidence="4" id="KW-0812">Transmembrane</keyword>
<reference evidence="11 12" key="1">
    <citation type="journal article" date="2020" name="IScience">
        <title>Genome Sequencing of the Endangered Kingdonia uniflora (Circaeasteraceae, Ranunculales) Reveals Potential Mechanisms of Evolutionary Specialization.</title>
        <authorList>
            <person name="Sun Y."/>
            <person name="Deng T."/>
            <person name="Zhang A."/>
            <person name="Moore M.J."/>
            <person name="Landis J.B."/>
            <person name="Lin N."/>
            <person name="Zhang H."/>
            <person name="Zhang X."/>
            <person name="Huang J."/>
            <person name="Zhang X."/>
            <person name="Sun H."/>
            <person name="Wang H."/>
        </authorList>
    </citation>
    <scope>NUCLEOTIDE SEQUENCE [LARGE SCALE GENOMIC DNA]</scope>
    <source>
        <strain evidence="11">TB1705</strain>
        <tissue evidence="11">Leaf</tissue>
    </source>
</reference>
<evidence type="ECO:0000256" key="2">
    <source>
        <dbReference type="ARBA" id="ARBA00022676"/>
    </source>
</evidence>
<keyword evidence="10" id="KW-0175">Coiled coil</keyword>
<organism evidence="11 12">
    <name type="scientific">Kingdonia uniflora</name>
    <dbReference type="NCBI Taxonomy" id="39325"/>
    <lineage>
        <taxon>Eukaryota</taxon>
        <taxon>Viridiplantae</taxon>
        <taxon>Streptophyta</taxon>
        <taxon>Embryophyta</taxon>
        <taxon>Tracheophyta</taxon>
        <taxon>Spermatophyta</taxon>
        <taxon>Magnoliopsida</taxon>
        <taxon>Ranunculales</taxon>
        <taxon>Circaeasteraceae</taxon>
        <taxon>Kingdonia</taxon>
    </lineage>
</organism>
<evidence type="ECO:0000256" key="6">
    <source>
        <dbReference type="ARBA" id="ARBA00023136"/>
    </source>
</evidence>
<evidence type="ECO:0000256" key="8">
    <source>
        <dbReference type="PIRSR" id="PIRSR605150-2"/>
    </source>
</evidence>
<keyword evidence="2" id="KW-0328">Glycosyltransferase</keyword>
<dbReference type="OrthoDB" id="72851at2759"/>
<evidence type="ECO:0000256" key="5">
    <source>
        <dbReference type="ARBA" id="ARBA00022989"/>
    </source>
</evidence>
<dbReference type="AlphaFoldDB" id="A0A7J7LHF1"/>
<dbReference type="Pfam" id="PF03552">
    <property type="entry name" value="Cellulose_synt"/>
    <property type="match status" value="1"/>
</dbReference>
<evidence type="ECO:0000256" key="10">
    <source>
        <dbReference type="SAM" id="Coils"/>
    </source>
</evidence>
<evidence type="ECO:0000256" key="9">
    <source>
        <dbReference type="PIRSR" id="PIRSR605150-3"/>
    </source>
</evidence>
<comment type="caution">
    <text evidence="11">The sequence shown here is derived from an EMBL/GenBank/DDBJ whole genome shotgun (WGS) entry which is preliminary data.</text>
</comment>
<feature type="binding site" evidence="9">
    <location>
        <position position="166"/>
    </location>
    <ligand>
        <name>Mn(2+)</name>
        <dbReference type="ChEBI" id="CHEBI:29035"/>
    </ligand>
</feature>
<dbReference type="GO" id="GO:0012505">
    <property type="term" value="C:endomembrane system"/>
    <property type="evidence" value="ECO:0007669"/>
    <property type="project" value="UniProtKB-SubCell"/>
</dbReference>
<evidence type="ECO:0000256" key="7">
    <source>
        <dbReference type="ARBA" id="ARBA00023316"/>
    </source>
</evidence>